<keyword evidence="1" id="KW-1133">Transmembrane helix</keyword>
<sequence length="73" mass="8264">MRQAVAWICAGLATLLAIAILYRFGLTPVTIVVGLLLLSCPIVVAWISLRLAKQCERDIRSAVERERQYREKH</sequence>
<protein>
    <recommendedName>
        <fullName evidence="4">Transmembrane protein</fullName>
    </recommendedName>
</protein>
<keyword evidence="3" id="KW-1185">Reference proteome</keyword>
<gene>
    <name evidence="2" type="ORF">LMG23994_02462</name>
</gene>
<keyword evidence="1" id="KW-0472">Membrane</keyword>
<accession>A0ABM8WYK0</accession>
<comment type="caution">
    <text evidence="2">The sequence shown here is derived from an EMBL/GenBank/DDBJ whole genome shotgun (WGS) entry which is preliminary data.</text>
</comment>
<name>A0ABM8WYK0_9BURK</name>
<dbReference type="Proteomes" id="UP000701702">
    <property type="component" value="Unassembled WGS sequence"/>
</dbReference>
<reference evidence="2 3" key="1">
    <citation type="submission" date="2021-08" db="EMBL/GenBank/DDBJ databases">
        <authorList>
            <person name="Peeters C."/>
        </authorList>
    </citation>
    <scope>NUCLEOTIDE SEQUENCE [LARGE SCALE GENOMIC DNA]</scope>
    <source>
        <strain evidence="2 3">LMG 23994</strain>
    </source>
</reference>
<keyword evidence="1" id="KW-0812">Transmembrane</keyword>
<dbReference type="EMBL" id="CAJZAF010000011">
    <property type="protein sequence ID" value="CAG9172665.1"/>
    <property type="molecule type" value="Genomic_DNA"/>
</dbReference>
<evidence type="ECO:0000256" key="1">
    <source>
        <dbReference type="SAM" id="Phobius"/>
    </source>
</evidence>
<evidence type="ECO:0000313" key="3">
    <source>
        <dbReference type="Proteomes" id="UP000701702"/>
    </source>
</evidence>
<evidence type="ECO:0000313" key="2">
    <source>
        <dbReference type="EMBL" id="CAG9172665.1"/>
    </source>
</evidence>
<proteinExistence type="predicted"/>
<evidence type="ECO:0008006" key="4">
    <source>
        <dbReference type="Google" id="ProtNLM"/>
    </source>
</evidence>
<organism evidence="2 3">
    <name type="scientific">Cupriavidus pinatubonensis</name>
    <dbReference type="NCBI Taxonomy" id="248026"/>
    <lineage>
        <taxon>Bacteria</taxon>
        <taxon>Pseudomonadati</taxon>
        <taxon>Pseudomonadota</taxon>
        <taxon>Betaproteobacteria</taxon>
        <taxon>Burkholderiales</taxon>
        <taxon>Burkholderiaceae</taxon>
        <taxon>Cupriavidus</taxon>
    </lineage>
</organism>
<feature type="transmembrane region" description="Helical" evidence="1">
    <location>
        <begin position="29"/>
        <end position="49"/>
    </location>
</feature>